<feature type="compositionally biased region" description="Basic and acidic residues" evidence="1">
    <location>
        <begin position="492"/>
        <end position="505"/>
    </location>
</feature>
<accession>A0A238F7T8</accession>
<protein>
    <submittedName>
        <fullName evidence="2">BQ2448_940 protein</fullName>
    </submittedName>
</protein>
<feature type="compositionally biased region" description="Basic residues" evidence="1">
    <location>
        <begin position="422"/>
        <end position="436"/>
    </location>
</feature>
<dbReference type="AlphaFoldDB" id="A0A238F7T8"/>
<feature type="compositionally biased region" description="Basic and acidic residues" evidence="1">
    <location>
        <begin position="148"/>
        <end position="169"/>
    </location>
</feature>
<name>A0A238F7T8_9BASI</name>
<feature type="region of interest" description="Disordered" evidence="1">
    <location>
        <begin position="1"/>
        <end position="50"/>
    </location>
</feature>
<dbReference type="InterPro" id="IPR013241">
    <property type="entry name" value="RNase_P_Pop3"/>
</dbReference>
<dbReference type="STRING" id="269621.A0A238F7T8"/>
<feature type="region of interest" description="Disordered" evidence="1">
    <location>
        <begin position="298"/>
        <end position="329"/>
    </location>
</feature>
<feature type="region of interest" description="Disordered" evidence="1">
    <location>
        <begin position="404"/>
        <end position="443"/>
    </location>
</feature>
<gene>
    <name evidence="2" type="ORF">BQ2448_940</name>
</gene>
<dbReference type="GO" id="GO:0004526">
    <property type="term" value="F:ribonuclease P activity"/>
    <property type="evidence" value="ECO:0007669"/>
    <property type="project" value="TreeGrafter"/>
</dbReference>
<feature type="region of interest" description="Disordered" evidence="1">
    <location>
        <begin position="482"/>
        <end position="511"/>
    </location>
</feature>
<dbReference type="Proteomes" id="UP000198372">
    <property type="component" value="Unassembled WGS sequence"/>
</dbReference>
<dbReference type="GO" id="GO:0000171">
    <property type="term" value="F:ribonuclease MRP activity"/>
    <property type="evidence" value="ECO:0007669"/>
    <property type="project" value="TreeGrafter"/>
</dbReference>
<reference evidence="3" key="1">
    <citation type="submission" date="2016-09" db="EMBL/GenBank/DDBJ databases">
        <authorList>
            <person name="Jeantristanb JTB J.-T."/>
            <person name="Ricardo R."/>
        </authorList>
    </citation>
    <scope>NUCLEOTIDE SEQUENCE [LARGE SCALE GENOMIC DNA]</scope>
</reference>
<dbReference type="PANTHER" id="PTHR28272">
    <property type="entry name" value="RIBONUCLEASES P/MRP PROTEIN SUBUNIT POP3"/>
    <property type="match status" value="1"/>
</dbReference>
<evidence type="ECO:0000256" key="1">
    <source>
        <dbReference type="SAM" id="MobiDB-lite"/>
    </source>
</evidence>
<feature type="compositionally biased region" description="Low complexity" evidence="1">
    <location>
        <begin position="179"/>
        <end position="191"/>
    </location>
</feature>
<dbReference type="GO" id="GO:0005655">
    <property type="term" value="C:nucleolar ribonuclease P complex"/>
    <property type="evidence" value="ECO:0007669"/>
    <property type="project" value="TreeGrafter"/>
</dbReference>
<dbReference type="OrthoDB" id="20109at2759"/>
<dbReference type="GO" id="GO:0006364">
    <property type="term" value="P:rRNA processing"/>
    <property type="evidence" value="ECO:0007669"/>
    <property type="project" value="InterPro"/>
</dbReference>
<feature type="compositionally biased region" description="Low complexity" evidence="1">
    <location>
        <begin position="20"/>
        <end position="34"/>
    </location>
</feature>
<feature type="compositionally biased region" description="Basic residues" evidence="1">
    <location>
        <begin position="131"/>
        <end position="143"/>
    </location>
</feature>
<feature type="compositionally biased region" description="Polar residues" evidence="1">
    <location>
        <begin position="39"/>
        <end position="50"/>
    </location>
</feature>
<feature type="compositionally biased region" description="Polar residues" evidence="1">
    <location>
        <begin position="1"/>
        <end position="12"/>
    </location>
</feature>
<dbReference type="PANTHER" id="PTHR28272:SF1">
    <property type="entry name" value="RIBONUCLEASES P_MRP PROTEIN SUBUNIT POP3"/>
    <property type="match status" value="1"/>
</dbReference>
<feature type="region of interest" description="Disordered" evidence="1">
    <location>
        <begin position="124"/>
        <end position="223"/>
    </location>
</feature>
<dbReference type="GO" id="GO:0005829">
    <property type="term" value="C:cytosol"/>
    <property type="evidence" value="ECO:0007669"/>
    <property type="project" value="TreeGrafter"/>
</dbReference>
<organism evidence="2 3">
    <name type="scientific">Microbotryum intermedium</name>
    <dbReference type="NCBI Taxonomy" id="269621"/>
    <lineage>
        <taxon>Eukaryota</taxon>
        <taxon>Fungi</taxon>
        <taxon>Dikarya</taxon>
        <taxon>Basidiomycota</taxon>
        <taxon>Pucciniomycotina</taxon>
        <taxon>Microbotryomycetes</taxon>
        <taxon>Microbotryales</taxon>
        <taxon>Microbotryaceae</taxon>
        <taxon>Microbotryum</taxon>
    </lineage>
</organism>
<evidence type="ECO:0000313" key="2">
    <source>
        <dbReference type="EMBL" id="SCV68819.1"/>
    </source>
</evidence>
<evidence type="ECO:0000313" key="3">
    <source>
        <dbReference type="Proteomes" id="UP000198372"/>
    </source>
</evidence>
<dbReference type="GO" id="GO:0000172">
    <property type="term" value="C:ribonuclease MRP complex"/>
    <property type="evidence" value="ECO:0007669"/>
    <property type="project" value="TreeGrafter"/>
</dbReference>
<dbReference type="GO" id="GO:0034965">
    <property type="term" value="P:intronic box C/D snoRNA processing"/>
    <property type="evidence" value="ECO:0007669"/>
    <property type="project" value="TreeGrafter"/>
</dbReference>
<feature type="compositionally biased region" description="Polar residues" evidence="1">
    <location>
        <begin position="210"/>
        <end position="223"/>
    </location>
</feature>
<dbReference type="EMBL" id="FMSP01000003">
    <property type="protein sequence ID" value="SCV68819.1"/>
    <property type="molecule type" value="Genomic_DNA"/>
</dbReference>
<dbReference type="GO" id="GO:0008033">
    <property type="term" value="P:tRNA processing"/>
    <property type="evidence" value="ECO:0007669"/>
    <property type="project" value="InterPro"/>
</dbReference>
<keyword evidence="3" id="KW-1185">Reference proteome</keyword>
<feature type="compositionally biased region" description="Basic and acidic residues" evidence="1">
    <location>
        <begin position="298"/>
        <end position="314"/>
    </location>
</feature>
<sequence>MAQAKVLNTSNSVRHKSKPTTNTSAKSCSSKAATPCTKPPTSTLGATKVTQPHRTVFKPVLDNPFQIEWPPLPSSLRNRLLDLLTEALRPTTTTTTTTAAGAAQAHEIEQDLSISEWREALHKNKRELGSKTRRQSKRQRKRAASVSVEDKGKDKDVGDGQHPTSERKPPKAKKARIDSSAAATSTLAATAPGDRAPPPPQPQPSTSSSEATHTLTLRSSKTVTVPNFVDKPLVSSTTTPSKQAALPRKPKMLDSLVVGINDLTRALESRIRWARWELGDLDAAPRLRMEKGKHVEVDVSDKLDKGKDKADRPSKNRRKNRPKAADDDARWDEIVLGPQMTQEQKEVVDEPYRFLLNPLQTDSLDLDEASYIRRFAGADNVASLTFPKILNNSLAFRIKSLRTQVPPPASSDPALSKDKNGNKNKKKPSTHAKPPPRKTEQSDPYYPLIDLVFVCKPDINPVSLVGHLPTMCAAANGLQKAVSVERKRRKEQTKGKGKETDRADGDGDEDGMDVEEVAQAEVEEQDRFVYLIPLDVGAEHRLAEIMGLRRVAAIGVCSSSTSTFAPLLSLVQDHLQPLFVPWLNPSPKSVPSGTTSTVLPGSEPKFIPTHIKHLKTTQPLNPRAAHALKKEGKKKTREMRREIMMKKDGKGGGKEGGEEVYVVDEDMYY</sequence>
<proteinExistence type="predicted"/>